<dbReference type="PROSITE" id="PS50956">
    <property type="entry name" value="HTH_ASNC_2"/>
    <property type="match status" value="1"/>
</dbReference>
<name>A0A0P1HL15_9RHOB</name>
<dbReference type="SMART" id="SM00344">
    <property type="entry name" value="HTH_ASNC"/>
    <property type="match status" value="1"/>
</dbReference>
<dbReference type="AlphaFoldDB" id="A0A0P1HL15"/>
<dbReference type="Gene3D" id="1.10.10.10">
    <property type="entry name" value="Winged helix-like DNA-binding domain superfamily/Winged helix DNA-binding domain"/>
    <property type="match status" value="1"/>
</dbReference>
<sequence length="173" mass="19605">MDCQLCQHVSRFWHNLPIGDRMDSKDRQIIRALQRDGRMTNQDLAEAVNLSPSPCLRRVRNLEASGVIRGYSADVDATAYGLAITVFVRIRLERHNETDVQSFEGRVRRMDEVLECHVLTGAMDYQLRVLVPDLEAYESFIRNRIHPIGGIASIDTSFVYGTVKKTAVFPPAS</sequence>
<dbReference type="PANTHER" id="PTHR30154:SF34">
    <property type="entry name" value="TRANSCRIPTIONAL REGULATOR AZLB"/>
    <property type="match status" value="1"/>
</dbReference>
<reference evidence="5 6" key="1">
    <citation type="submission" date="2015-09" db="EMBL/GenBank/DDBJ databases">
        <authorList>
            <consortium name="Swine Surveillance"/>
        </authorList>
    </citation>
    <scope>NUCLEOTIDE SEQUENCE [LARGE SCALE GENOMIC DNA]</scope>
    <source>
        <strain evidence="5 6">CECT 8399</strain>
    </source>
</reference>
<dbReference type="PROSITE" id="PS00519">
    <property type="entry name" value="HTH_ASNC_1"/>
    <property type="match status" value="1"/>
</dbReference>
<feature type="domain" description="HTH asnC-type" evidence="4">
    <location>
        <begin position="22"/>
        <end position="83"/>
    </location>
</feature>
<evidence type="ECO:0000256" key="1">
    <source>
        <dbReference type="ARBA" id="ARBA00023015"/>
    </source>
</evidence>
<dbReference type="CDD" id="cd00090">
    <property type="entry name" value="HTH_ARSR"/>
    <property type="match status" value="1"/>
</dbReference>
<protein>
    <submittedName>
        <fullName evidence="5">Leucine-responsive regulatory protein</fullName>
    </submittedName>
</protein>
<dbReference type="GO" id="GO:0005829">
    <property type="term" value="C:cytosol"/>
    <property type="evidence" value="ECO:0007669"/>
    <property type="project" value="TreeGrafter"/>
</dbReference>
<dbReference type="InterPro" id="IPR011008">
    <property type="entry name" value="Dimeric_a/b-barrel"/>
</dbReference>
<keyword evidence="1" id="KW-0805">Transcription regulation</keyword>
<dbReference type="GO" id="GO:0043565">
    <property type="term" value="F:sequence-specific DNA binding"/>
    <property type="evidence" value="ECO:0007669"/>
    <property type="project" value="InterPro"/>
</dbReference>
<dbReference type="InterPro" id="IPR019888">
    <property type="entry name" value="Tscrpt_reg_AsnC-like"/>
</dbReference>
<dbReference type="SUPFAM" id="SSF46785">
    <property type="entry name" value="Winged helix' DNA-binding domain"/>
    <property type="match status" value="1"/>
</dbReference>
<evidence type="ECO:0000313" key="6">
    <source>
        <dbReference type="Proteomes" id="UP000051326"/>
    </source>
</evidence>
<dbReference type="Pfam" id="PF13412">
    <property type="entry name" value="HTH_24"/>
    <property type="match status" value="1"/>
</dbReference>
<gene>
    <name evidence="5" type="primary">lrp_8</name>
    <name evidence="5" type="ORF">PHA8399_01665</name>
</gene>
<accession>A0A0P1HL15</accession>
<dbReference type="InterPro" id="IPR011991">
    <property type="entry name" value="ArsR-like_HTH"/>
</dbReference>
<dbReference type="Proteomes" id="UP000051326">
    <property type="component" value="Unassembled WGS sequence"/>
</dbReference>
<dbReference type="InterPro" id="IPR000485">
    <property type="entry name" value="AsnC-type_HTH_dom"/>
</dbReference>
<dbReference type="InterPro" id="IPR036390">
    <property type="entry name" value="WH_DNA-bd_sf"/>
</dbReference>
<evidence type="ECO:0000313" key="5">
    <source>
        <dbReference type="EMBL" id="CUH99543.1"/>
    </source>
</evidence>
<dbReference type="InterPro" id="IPR036388">
    <property type="entry name" value="WH-like_DNA-bd_sf"/>
</dbReference>
<dbReference type="EMBL" id="CYSR01000020">
    <property type="protein sequence ID" value="CUH99543.1"/>
    <property type="molecule type" value="Genomic_DNA"/>
</dbReference>
<dbReference type="Gene3D" id="3.30.70.920">
    <property type="match status" value="1"/>
</dbReference>
<evidence type="ECO:0000259" key="4">
    <source>
        <dbReference type="PROSITE" id="PS50956"/>
    </source>
</evidence>
<keyword evidence="2" id="KW-0238">DNA-binding</keyword>
<proteinExistence type="predicted"/>
<dbReference type="Pfam" id="PF01037">
    <property type="entry name" value="AsnC_trans_reg"/>
    <property type="match status" value="1"/>
</dbReference>
<dbReference type="FunFam" id="1.10.10.10:FF:000186">
    <property type="entry name" value="AsnC family transcriptional regulator"/>
    <property type="match status" value="1"/>
</dbReference>
<dbReference type="SUPFAM" id="SSF54909">
    <property type="entry name" value="Dimeric alpha+beta barrel"/>
    <property type="match status" value="1"/>
</dbReference>
<evidence type="ECO:0000256" key="2">
    <source>
        <dbReference type="ARBA" id="ARBA00023125"/>
    </source>
</evidence>
<dbReference type="PANTHER" id="PTHR30154">
    <property type="entry name" value="LEUCINE-RESPONSIVE REGULATORY PROTEIN"/>
    <property type="match status" value="1"/>
</dbReference>
<dbReference type="GO" id="GO:0006355">
    <property type="term" value="P:regulation of DNA-templated transcription"/>
    <property type="evidence" value="ECO:0007669"/>
    <property type="project" value="UniProtKB-ARBA"/>
</dbReference>
<dbReference type="PRINTS" id="PR00033">
    <property type="entry name" value="HTHASNC"/>
</dbReference>
<keyword evidence="3" id="KW-0804">Transcription</keyword>
<evidence type="ECO:0000256" key="3">
    <source>
        <dbReference type="ARBA" id="ARBA00023163"/>
    </source>
</evidence>
<dbReference type="InterPro" id="IPR019887">
    <property type="entry name" value="Tscrpt_reg_AsnC/Lrp_C"/>
</dbReference>
<dbReference type="STRING" id="1396826.PHA8399_01665"/>
<dbReference type="InterPro" id="IPR019885">
    <property type="entry name" value="Tscrpt_reg_HTH_AsnC-type_CS"/>
</dbReference>
<dbReference type="GO" id="GO:0043200">
    <property type="term" value="P:response to amino acid"/>
    <property type="evidence" value="ECO:0007669"/>
    <property type="project" value="TreeGrafter"/>
</dbReference>
<organism evidence="5 6">
    <name type="scientific">Leisingera aquaemixtae</name>
    <dbReference type="NCBI Taxonomy" id="1396826"/>
    <lineage>
        <taxon>Bacteria</taxon>
        <taxon>Pseudomonadati</taxon>
        <taxon>Pseudomonadota</taxon>
        <taxon>Alphaproteobacteria</taxon>
        <taxon>Rhodobacterales</taxon>
        <taxon>Roseobacteraceae</taxon>
        <taxon>Leisingera</taxon>
    </lineage>
</organism>